<dbReference type="AlphaFoldDB" id="A0AAQ3M0W5"/>
<dbReference type="PANTHER" id="PTHR37534">
    <property type="entry name" value="TRANSCRIPTIONAL ACTIVATOR PROTEIN UGA3"/>
    <property type="match status" value="1"/>
</dbReference>
<dbReference type="PROSITE" id="PS51767">
    <property type="entry name" value="PEPTIDASE_A1"/>
    <property type="match status" value="1"/>
</dbReference>
<gene>
    <name evidence="4" type="ORF">R9X50_00225200</name>
</gene>
<evidence type="ECO:0000313" key="5">
    <source>
        <dbReference type="Proteomes" id="UP001303373"/>
    </source>
</evidence>
<evidence type="ECO:0000256" key="2">
    <source>
        <dbReference type="ARBA" id="ARBA00023242"/>
    </source>
</evidence>
<reference evidence="4 5" key="1">
    <citation type="submission" date="2023-11" db="EMBL/GenBank/DDBJ databases">
        <title>An acidophilic fungus is an integral part of prey digestion in a carnivorous sundew plant.</title>
        <authorList>
            <person name="Tsai I.J."/>
        </authorList>
    </citation>
    <scope>NUCLEOTIDE SEQUENCE [LARGE SCALE GENOMIC DNA]</scope>
    <source>
        <strain evidence="4">169a</strain>
    </source>
</reference>
<dbReference type="Pfam" id="PF11951">
    <property type="entry name" value="Fungal_trans_2"/>
    <property type="match status" value="1"/>
</dbReference>
<proteinExistence type="predicted"/>
<dbReference type="InterPro" id="IPR021109">
    <property type="entry name" value="Peptidase_aspartic_dom_sf"/>
</dbReference>
<dbReference type="InterPro" id="IPR021858">
    <property type="entry name" value="Fun_TF"/>
</dbReference>
<keyword evidence="2" id="KW-0539">Nucleus</keyword>
<organism evidence="4 5">
    <name type="scientific">Acrodontium crateriforme</name>
    <dbReference type="NCBI Taxonomy" id="150365"/>
    <lineage>
        <taxon>Eukaryota</taxon>
        <taxon>Fungi</taxon>
        <taxon>Dikarya</taxon>
        <taxon>Ascomycota</taxon>
        <taxon>Pezizomycotina</taxon>
        <taxon>Dothideomycetes</taxon>
        <taxon>Dothideomycetidae</taxon>
        <taxon>Mycosphaerellales</taxon>
        <taxon>Teratosphaeriaceae</taxon>
        <taxon>Acrodontium</taxon>
    </lineage>
</organism>
<dbReference type="GO" id="GO:0003700">
    <property type="term" value="F:DNA-binding transcription factor activity"/>
    <property type="evidence" value="ECO:0007669"/>
    <property type="project" value="TreeGrafter"/>
</dbReference>
<dbReference type="GO" id="GO:0005634">
    <property type="term" value="C:nucleus"/>
    <property type="evidence" value="ECO:0007669"/>
    <property type="project" value="UniProtKB-SubCell"/>
</dbReference>
<sequence length="491" mass="54387">MSLVTDYLQYANDNGACIGGVQPLNGQLSIFGDIFMKHYFVLFDKTQSSPQTPDSSSPEREAKAVQPVGVKDVLSVIGADGKVDWRSVDGYLHLPGQINWLSWLSKPHQYLVHHFLTGVTQCISLHPSIHAEYCSALAPLALNKEHGVHLLSACLVAAARHRQSLGHKYNDSYIDKLATLSIGHLARQPIGKNNKINQAAAATALVLCIAEIQAGGEKPDTWKIHLKGAKAILATQENDQPDSPTLRLLRRWCQSLDILSMSAGKPSAVPNLLNKVDPGYIDMFEGFSTSLVPIFQEMAEVGRDAVAIQTLQAASAPGSAIHTLAQTLRHRCIRLDQQIGMQAYIPCRVRDLSLTVVDGTFHDYQALNEIYHHAARLEIRINLLLKPLDDPETMDIVKAGVACLKRMELKWSRPACKTLHSAFSIGSAAHDKDDRAFIIDWLDRLNQLFAMGNVLHARTILLEHWERLDAGLPFMRPRALAGKKGWDLIFY</sequence>
<name>A0AAQ3M0W5_9PEZI</name>
<evidence type="ECO:0000256" key="1">
    <source>
        <dbReference type="ARBA" id="ARBA00004123"/>
    </source>
</evidence>
<comment type="subcellular location">
    <subcellularLocation>
        <location evidence="1">Nucleus</location>
    </subcellularLocation>
</comment>
<protein>
    <submittedName>
        <fullName evidence="4">Fungal-specific transcription factor domain-containing protein</fullName>
    </submittedName>
</protein>
<dbReference type="SUPFAM" id="SSF50630">
    <property type="entry name" value="Acid proteases"/>
    <property type="match status" value="1"/>
</dbReference>
<dbReference type="GO" id="GO:0045944">
    <property type="term" value="P:positive regulation of transcription by RNA polymerase II"/>
    <property type="evidence" value="ECO:0007669"/>
    <property type="project" value="TreeGrafter"/>
</dbReference>
<dbReference type="Gene3D" id="2.40.70.10">
    <property type="entry name" value="Acid Proteases"/>
    <property type="match status" value="1"/>
</dbReference>
<dbReference type="PANTHER" id="PTHR37534:SF7">
    <property type="entry name" value="TRANSCRIPTIONAL ACTIVATOR PROTEIN UGA3"/>
    <property type="match status" value="1"/>
</dbReference>
<dbReference type="InterPro" id="IPR033121">
    <property type="entry name" value="PEPTIDASE_A1"/>
</dbReference>
<evidence type="ECO:0000259" key="3">
    <source>
        <dbReference type="PROSITE" id="PS51767"/>
    </source>
</evidence>
<feature type="domain" description="Peptidase A1" evidence="3">
    <location>
        <begin position="1"/>
        <end position="53"/>
    </location>
</feature>
<dbReference type="GO" id="GO:0000976">
    <property type="term" value="F:transcription cis-regulatory region binding"/>
    <property type="evidence" value="ECO:0007669"/>
    <property type="project" value="TreeGrafter"/>
</dbReference>
<dbReference type="Proteomes" id="UP001303373">
    <property type="component" value="Chromosome 3"/>
</dbReference>
<evidence type="ECO:0000313" key="4">
    <source>
        <dbReference type="EMBL" id="WPG99438.1"/>
    </source>
</evidence>
<accession>A0AAQ3M0W5</accession>
<dbReference type="EMBL" id="CP138582">
    <property type="protein sequence ID" value="WPG99438.1"/>
    <property type="molecule type" value="Genomic_DNA"/>
</dbReference>
<keyword evidence="5" id="KW-1185">Reference proteome</keyword>
<dbReference type="Pfam" id="PF00026">
    <property type="entry name" value="Asp"/>
    <property type="match status" value="1"/>
</dbReference>